<evidence type="ECO:0000313" key="3">
    <source>
        <dbReference type="Proteomes" id="UP000298656"/>
    </source>
</evidence>
<dbReference type="PROSITE" id="PS00571">
    <property type="entry name" value="AMIDASES"/>
    <property type="match status" value="1"/>
</dbReference>
<dbReference type="InterPro" id="IPR036928">
    <property type="entry name" value="AS_sf"/>
</dbReference>
<dbReference type="Pfam" id="PF01425">
    <property type="entry name" value="Amidase"/>
    <property type="match status" value="1"/>
</dbReference>
<accession>A0A4P8IZB3</accession>
<protein>
    <submittedName>
        <fullName evidence="2">Amidase</fullName>
    </submittedName>
</protein>
<gene>
    <name evidence="2" type="ORF">FAZ95_22010</name>
</gene>
<reference evidence="2 3" key="1">
    <citation type="submission" date="2019-05" db="EMBL/GenBank/DDBJ databases">
        <title>Burkholderia sp. DHOD12, isolated from subtropical forest soil.</title>
        <authorList>
            <person name="Gao Z.-H."/>
            <person name="Qiu L.-H."/>
        </authorList>
    </citation>
    <scope>NUCLEOTIDE SEQUENCE [LARGE SCALE GENOMIC DNA]</scope>
    <source>
        <strain evidence="2 3">DHOD12</strain>
    </source>
</reference>
<dbReference type="InterPro" id="IPR020556">
    <property type="entry name" value="Amidase_CS"/>
</dbReference>
<dbReference type="SUPFAM" id="SSF75304">
    <property type="entry name" value="Amidase signature (AS) enzymes"/>
    <property type="match status" value="1"/>
</dbReference>
<dbReference type="KEGG" id="tvl:FAZ95_22010"/>
<dbReference type="Proteomes" id="UP000298656">
    <property type="component" value="Chromosome 2"/>
</dbReference>
<dbReference type="PANTHER" id="PTHR42678:SF5">
    <property type="entry name" value="GLUTAMYL-TRNA(GLN) AMIDOTRANSFERASE SUBUNIT A"/>
    <property type="match status" value="1"/>
</dbReference>
<dbReference type="AlphaFoldDB" id="A0A4P8IZB3"/>
<name>A0A4P8IZB3_9BURK</name>
<feature type="domain" description="Amidase" evidence="1">
    <location>
        <begin position="43"/>
        <end position="487"/>
    </location>
</feature>
<dbReference type="PANTHER" id="PTHR42678">
    <property type="entry name" value="AMIDASE"/>
    <property type="match status" value="1"/>
</dbReference>
<proteinExistence type="predicted"/>
<evidence type="ECO:0000313" key="2">
    <source>
        <dbReference type="EMBL" id="QCP54778.1"/>
    </source>
</evidence>
<dbReference type="EMBL" id="CP040078">
    <property type="protein sequence ID" value="QCP54778.1"/>
    <property type="molecule type" value="Genomic_DNA"/>
</dbReference>
<organism evidence="2 3">
    <name type="scientific">Trinickia violacea</name>
    <dbReference type="NCBI Taxonomy" id="2571746"/>
    <lineage>
        <taxon>Bacteria</taxon>
        <taxon>Pseudomonadati</taxon>
        <taxon>Pseudomonadota</taxon>
        <taxon>Betaproteobacteria</taxon>
        <taxon>Burkholderiales</taxon>
        <taxon>Burkholderiaceae</taxon>
        <taxon>Trinickia</taxon>
    </lineage>
</organism>
<evidence type="ECO:0000259" key="1">
    <source>
        <dbReference type="Pfam" id="PF01425"/>
    </source>
</evidence>
<sequence length="513" mass="54483">MALVAGLLPSVGYCAGISFGLMDASINGIHQAMRSGTLTCHSLVQQYLDRIQAYDKQGPALNAMLYVNPDALEQADAMDRQFKRTGKISSLYCIPTVLKDNYDTADMPTTAGSASLAGAQPPQDAYVVSQLKKNGALILGKTNLQEFALGGVTVSSLGGQTKNPYDLKLTPGGSSGGTAAALAANFATVGTGSDTANSLRSPASANSLVSIRPTLGLVSRAGIVPVSFTQDEAGPITRSVSDAARMLDVMAGYDAADPVTALSDGHIPKTYTAFLDKTGLKGARIGVLEALFGKGPEDQEVNRVMANAIDMLKKNGAIVVPIAAPELDTDRLNADLDVQKYEYKSSINSYLNTYSPKAPAHSLDDIINSGKTNQSLQKFLLSAQSYKNGLNETAYKDRLIKIHALKIDLANLMAENHLDAAVYPHQKRLPVPIGEYDQSERNGILAALTGFPSIVVPAGFASPTDDAPRGVPVGIEFIGRPWSEPQLIRYTYGFEQATHARKMPASTPSLARY</sequence>
<dbReference type="InterPro" id="IPR023631">
    <property type="entry name" value="Amidase_dom"/>
</dbReference>
<dbReference type="OrthoDB" id="9811471at2"/>
<keyword evidence="3" id="KW-1185">Reference proteome</keyword>
<dbReference type="Gene3D" id="3.90.1300.10">
    <property type="entry name" value="Amidase signature (AS) domain"/>
    <property type="match status" value="1"/>
</dbReference>